<dbReference type="KEGG" id="lcre:Pla8534_68780"/>
<dbReference type="EMBL" id="CP036433">
    <property type="protein sequence ID" value="QDU98967.1"/>
    <property type="molecule type" value="Genomic_DNA"/>
</dbReference>
<protein>
    <submittedName>
        <fullName evidence="2">Uncharacterized protein</fullName>
    </submittedName>
</protein>
<sequence length="54" mass="6249">MILLAVVISTVIATAFYLPILCYFLFRTRSFRESHAQAWAAWKHIASEILTQIH</sequence>
<evidence type="ECO:0000313" key="3">
    <source>
        <dbReference type="Proteomes" id="UP000317648"/>
    </source>
</evidence>
<keyword evidence="3" id="KW-1185">Reference proteome</keyword>
<keyword evidence="1" id="KW-1133">Transmembrane helix</keyword>
<keyword evidence="1" id="KW-0812">Transmembrane</keyword>
<name>A0A518E4E4_9BACT</name>
<proteinExistence type="predicted"/>
<evidence type="ECO:0000256" key="1">
    <source>
        <dbReference type="SAM" id="Phobius"/>
    </source>
</evidence>
<feature type="transmembrane region" description="Helical" evidence="1">
    <location>
        <begin position="6"/>
        <end position="26"/>
    </location>
</feature>
<dbReference type="AlphaFoldDB" id="A0A518E4E4"/>
<keyword evidence="1" id="KW-0472">Membrane</keyword>
<organism evidence="2 3">
    <name type="scientific">Lignipirellula cremea</name>
    <dbReference type="NCBI Taxonomy" id="2528010"/>
    <lineage>
        <taxon>Bacteria</taxon>
        <taxon>Pseudomonadati</taxon>
        <taxon>Planctomycetota</taxon>
        <taxon>Planctomycetia</taxon>
        <taxon>Pirellulales</taxon>
        <taxon>Pirellulaceae</taxon>
        <taxon>Lignipirellula</taxon>
    </lineage>
</organism>
<accession>A0A518E4E4</accession>
<evidence type="ECO:0000313" key="2">
    <source>
        <dbReference type="EMBL" id="QDU98967.1"/>
    </source>
</evidence>
<dbReference type="Proteomes" id="UP000317648">
    <property type="component" value="Chromosome"/>
</dbReference>
<gene>
    <name evidence="2" type="ORF">Pla8534_68780</name>
</gene>
<reference evidence="2 3" key="1">
    <citation type="submission" date="2019-02" db="EMBL/GenBank/DDBJ databases">
        <title>Deep-cultivation of Planctomycetes and their phenomic and genomic characterization uncovers novel biology.</title>
        <authorList>
            <person name="Wiegand S."/>
            <person name="Jogler M."/>
            <person name="Boedeker C."/>
            <person name="Pinto D."/>
            <person name="Vollmers J."/>
            <person name="Rivas-Marin E."/>
            <person name="Kohn T."/>
            <person name="Peeters S.H."/>
            <person name="Heuer A."/>
            <person name="Rast P."/>
            <person name="Oberbeckmann S."/>
            <person name="Bunk B."/>
            <person name="Jeske O."/>
            <person name="Meyerdierks A."/>
            <person name="Storesund J.E."/>
            <person name="Kallscheuer N."/>
            <person name="Luecker S."/>
            <person name="Lage O.M."/>
            <person name="Pohl T."/>
            <person name="Merkel B.J."/>
            <person name="Hornburger P."/>
            <person name="Mueller R.-W."/>
            <person name="Bruemmer F."/>
            <person name="Labrenz M."/>
            <person name="Spormann A.M."/>
            <person name="Op den Camp H."/>
            <person name="Overmann J."/>
            <person name="Amann R."/>
            <person name="Jetten M.S.M."/>
            <person name="Mascher T."/>
            <person name="Medema M.H."/>
            <person name="Devos D.P."/>
            <person name="Kaster A.-K."/>
            <person name="Ovreas L."/>
            <person name="Rohde M."/>
            <person name="Galperin M.Y."/>
            <person name="Jogler C."/>
        </authorList>
    </citation>
    <scope>NUCLEOTIDE SEQUENCE [LARGE SCALE GENOMIC DNA]</scope>
    <source>
        <strain evidence="2 3">Pla85_3_4</strain>
    </source>
</reference>